<gene>
    <name evidence="2" type="ORF">QM012_004577</name>
</gene>
<evidence type="ECO:0000256" key="1">
    <source>
        <dbReference type="SAM" id="MobiDB-lite"/>
    </source>
</evidence>
<protein>
    <submittedName>
        <fullName evidence="2">Uncharacterized protein</fullName>
    </submittedName>
</protein>
<reference evidence="2 3" key="1">
    <citation type="submission" date="2023-11" db="EMBL/GenBank/DDBJ databases">
        <title>Draft genome sequence and annotation of the polyextremotolerant black yeast-like fungus Aureobasidium pullulans NRRL 62042.</title>
        <authorList>
            <person name="Dielentheis-Frenken M.R.E."/>
            <person name="Wibberg D."/>
            <person name="Blank L.M."/>
            <person name="Tiso T."/>
        </authorList>
    </citation>
    <scope>NUCLEOTIDE SEQUENCE [LARGE SCALE GENOMIC DNA]</scope>
    <source>
        <strain evidence="2 3">NRRL 62042</strain>
    </source>
</reference>
<feature type="region of interest" description="Disordered" evidence="1">
    <location>
        <begin position="162"/>
        <end position="189"/>
    </location>
</feature>
<accession>A0ABR0TTK9</accession>
<dbReference type="Proteomes" id="UP001341245">
    <property type="component" value="Unassembled WGS sequence"/>
</dbReference>
<feature type="region of interest" description="Disordered" evidence="1">
    <location>
        <begin position="285"/>
        <end position="315"/>
    </location>
</feature>
<feature type="region of interest" description="Disordered" evidence="1">
    <location>
        <begin position="239"/>
        <end position="258"/>
    </location>
</feature>
<organism evidence="2 3">
    <name type="scientific">Aureobasidium pullulans</name>
    <name type="common">Black yeast</name>
    <name type="synonym">Pullularia pullulans</name>
    <dbReference type="NCBI Taxonomy" id="5580"/>
    <lineage>
        <taxon>Eukaryota</taxon>
        <taxon>Fungi</taxon>
        <taxon>Dikarya</taxon>
        <taxon>Ascomycota</taxon>
        <taxon>Pezizomycotina</taxon>
        <taxon>Dothideomycetes</taxon>
        <taxon>Dothideomycetidae</taxon>
        <taxon>Dothideales</taxon>
        <taxon>Saccotheciaceae</taxon>
        <taxon>Aureobasidium</taxon>
    </lineage>
</organism>
<evidence type="ECO:0000313" key="3">
    <source>
        <dbReference type="Proteomes" id="UP001341245"/>
    </source>
</evidence>
<name>A0ABR0TTK9_AURPU</name>
<keyword evidence="3" id="KW-1185">Reference proteome</keyword>
<comment type="caution">
    <text evidence="2">The sequence shown here is derived from an EMBL/GenBank/DDBJ whole genome shotgun (WGS) entry which is preliminary data.</text>
</comment>
<evidence type="ECO:0000313" key="2">
    <source>
        <dbReference type="EMBL" id="KAK6007763.1"/>
    </source>
</evidence>
<sequence length="315" mass="35385">MDGVTNLRIIEPKTPEPWFQVMDPISVADVCNNDLEKWSILKKNEKYLTVHQTAIPIPMSETVPFSSETRIRDSICVYKERMAKGYHHSHRVPKMFSKLTRFNTKSFGSVAPSTNQLSETLRAYRQKLDSDHTEISSEKLLSLEKELDATVQIVQQRLRIHGNTESEKGTESSGKISLTSRASDLTKKAAKRVSRGFRATMLCSASKHNTTPRPKAISRPSFASATSKIAVKFRNLMDKQTQHSPKESVATEISNSPTSPVTFNPEIWKLSPGLSTASLNPALRRASTITQPPSPRSRAHCSIEYTSDQPFERRE</sequence>
<dbReference type="EMBL" id="JASGXD010000002">
    <property type="protein sequence ID" value="KAK6007763.1"/>
    <property type="molecule type" value="Genomic_DNA"/>
</dbReference>
<proteinExistence type="predicted"/>
<feature type="compositionally biased region" description="Polar residues" evidence="1">
    <location>
        <begin position="171"/>
        <end position="183"/>
    </location>
</feature>